<dbReference type="PROSITE" id="PS51913">
    <property type="entry name" value="HTH_HARE"/>
    <property type="match status" value="1"/>
</dbReference>
<comment type="similarity">
    <text evidence="1">Belongs to the RpoE family.</text>
</comment>
<dbReference type="OrthoDB" id="401223at2"/>
<keyword evidence="9" id="KW-1185">Reference proteome</keyword>
<dbReference type="Proteomes" id="UP000294743">
    <property type="component" value="Unassembled WGS sequence"/>
</dbReference>
<dbReference type="GO" id="GO:0006351">
    <property type="term" value="P:DNA-templated transcription"/>
    <property type="evidence" value="ECO:0007669"/>
    <property type="project" value="InterPro"/>
</dbReference>
<keyword evidence="5" id="KW-0804">Transcription</keyword>
<dbReference type="RefSeq" id="WP_134169040.1">
    <property type="nucleotide sequence ID" value="NZ_SODD01000011.1"/>
</dbReference>
<gene>
    <name evidence="8" type="ORF">EDD63_11157</name>
</gene>
<feature type="domain" description="HTH HARE-type" evidence="7">
    <location>
        <begin position="3"/>
        <end position="70"/>
    </location>
</feature>
<dbReference type="InterPro" id="IPR007759">
    <property type="entry name" value="Asxl_HARE-HTH"/>
</dbReference>
<evidence type="ECO:0000256" key="3">
    <source>
        <dbReference type="ARBA" id="ARBA00022679"/>
    </source>
</evidence>
<evidence type="ECO:0000313" key="9">
    <source>
        <dbReference type="Proteomes" id="UP000294743"/>
    </source>
</evidence>
<dbReference type="GO" id="GO:0000428">
    <property type="term" value="C:DNA-directed RNA polymerase complex"/>
    <property type="evidence" value="ECO:0007669"/>
    <property type="project" value="UniProtKB-KW"/>
</dbReference>
<sequence length="94" mass="11179">MKQPMIDVAYEVLKETNKELVFIDLFNAVCDRNELTESQKEDRIAQFYTDLSLDGRFVCMDNNSWDIKSRHRYEEVRKANLADILIDDEMIIEE</sequence>
<evidence type="ECO:0000259" key="7">
    <source>
        <dbReference type="PROSITE" id="PS51913"/>
    </source>
</evidence>
<comment type="caution">
    <text evidence="8">The sequence shown here is derived from an EMBL/GenBank/DDBJ whole genome shotgun (WGS) entry which is preliminary data.</text>
</comment>
<evidence type="ECO:0000256" key="5">
    <source>
        <dbReference type="ARBA" id="ARBA00023163"/>
    </source>
</evidence>
<keyword evidence="4" id="KW-0548">Nucleotidyltransferase</keyword>
<evidence type="ECO:0000256" key="4">
    <source>
        <dbReference type="ARBA" id="ARBA00022695"/>
    </source>
</evidence>
<dbReference type="Gene3D" id="1.10.10.1250">
    <property type="entry name" value="RNA polymerase, subunit delta, N-terminal domain"/>
    <property type="match status" value="1"/>
</dbReference>
<proteinExistence type="inferred from homology"/>
<accession>A0A4V3G7W5</accession>
<dbReference type="InterPro" id="IPR029757">
    <property type="entry name" value="RpoE"/>
</dbReference>
<keyword evidence="2 8" id="KW-0240">DNA-directed RNA polymerase</keyword>
<organism evidence="8 9">
    <name type="scientific">Breznakia blatticola</name>
    <dbReference type="NCBI Taxonomy" id="1754012"/>
    <lineage>
        <taxon>Bacteria</taxon>
        <taxon>Bacillati</taxon>
        <taxon>Bacillota</taxon>
        <taxon>Erysipelotrichia</taxon>
        <taxon>Erysipelotrichales</taxon>
        <taxon>Erysipelotrichaceae</taxon>
        <taxon>Breznakia</taxon>
    </lineage>
</organism>
<name>A0A4V3G7W5_9FIRM</name>
<evidence type="ECO:0000313" key="8">
    <source>
        <dbReference type="EMBL" id="TDW20644.1"/>
    </source>
</evidence>
<dbReference type="Pfam" id="PF05066">
    <property type="entry name" value="HARE-HTH"/>
    <property type="match status" value="1"/>
</dbReference>
<keyword evidence="3" id="KW-0808">Transferase</keyword>
<dbReference type="GO" id="GO:0016779">
    <property type="term" value="F:nucleotidyltransferase activity"/>
    <property type="evidence" value="ECO:0007669"/>
    <property type="project" value="UniProtKB-KW"/>
</dbReference>
<evidence type="ECO:0000256" key="2">
    <source>
        <dbReference type="ARBA" id="ARBA00022478"/>
    </source>
</evidence>
<dbReference type="InterPro" id="IPR038087">
    <property type="entry name" value="RNAP_delta_N_dom_sf"/>
</dbReference>
<protein>
    <recommendedName>
        <fullName evidence="6">RNAP delta factor</fullName>
    </recommendedName>
</protein>
<dbReference type="EMBL" id="SODD01000011">
    <property type="protein sequence ID" value="TDW20644.1"/>
    <property type="molecule type" value="Genomic_DNA"/>
</dbReference>
<evidence type="ECO:0000256" key="1">
    <source>
        <dbReference type="ARBA" id="ARBA00009828"/>
    </source>
</evidence>
<dbReference type="AlphaFoldDB" id="A0A4V3G7W5"/>
<dbReference type="NCBIfam" id="TIGR04567">
    <property type="entry name" value="RNAP_delt_lowGC"/>
    <property type="match status" value="1"/>
</dbReference>
<reference evidence="8 9" key="1">
    <citation type="submission" date="2019-03" db="EMBL/GenBank/DDBJ databases">
        <title>Genomic Encyclopedia of Type Strains, Phase IV (KMG-IV): sequencing the most valuable type-strain genomes for metagenomic binning, comparative biology and taxonomic classification.</title>
        <authorList>
            <person name="Goeker M."/>
        </authorList>
    </citation>
    <scope>NUCLEOTIDE SEQUENCE [LARGE SCALE GENOMIC DNA]</scope>
    <source>
        <strain evidence="8 9">DSM 28867</strain>
    </source>
</reference>
<dbReference type="GO" id="GO:0006355">
    <property type="term" value="P:regulation of DNA-templated transcription"/>
    <property type="evidence" value="ECO:0007669"/>
    <property type="project" value="InterPro"/>
</dbReference>
<evidence type="ECO:0000256" key="6">
    <source>
        <dbReference type="ARBA" id="ARBA00031937"/>
    </source>
</evidence>